<dbReference type="Proteomes" id="UP000268162">
    <property type="component" value="Unassembled WGS sequence"/>
</dbReference>
<protein>
    <submittedName>
        <fullName evidence="1">Uncharacterized protein</fullName>
    </submittedName>
</protein>
<sequence>MSPPDPPPTEEIVTLTKREYQELCKMATVVQALEEKVRTLSQPNLQAILPAYPCEPSIANPEFFDVCHLSHYSPKARP</sequence>
<accession>A0A4P9ZJG7</accession>
<evidence type="ECO:0000313" key="2">
    <source>
        <dbReference type="Proteomes" id="UP000268162"/>
    </source>
</evidence>
<organism evidence="1 2">
    <name type="scientific">Dimargaris cristalligena</name>
    <dbReference type="NCBI Taxonomy" id="215637"/>
    <lineage>
        <taxon>Eukaryota</taxon>
        <taxon>Fungi</taxon>
        <taxon>Fungi incertae sedis</taxon>
        <taxon>Zoopagomycota</taxon>
        <taxon>Kickxellomycotina</taxon>
        <taxon>Dimargaritomycetes</taxon>
        <taxon>Dimargaritales</taxon>
        <taxon>Dimargaritaceae</taxon>
        <taxon>Dimargaris</taxon>
    </lineage>
</organism>
<reference evidence="2" key="1">
    <citation type="journal article" date="2018" name="Nat. Microbiol.">
        <title>Leveraging single-cell genomics to expand the fungal tree of life.</title>
        <authorList>
            <person name="Ahrendt S.R."/>
            <person name="Quandt C.A."/>
            <person name="Ciobanu D."/>
            <person name="Clum A."/>
            <person name="Salamov A."/>
            <person name="Andreopoulos B."/>
            <person name="Cheng J.F."/>
            <person name="Woyke T."/>
            <person name="Pelin A."/>
            <person name="Henrissat B."/>
            <person name="Reynolds N.K."/>
            <person name="Benny G.L."/>
            <person name="Smith M.E."/>
            <person name="James T.Y."/>
            <person name="Grigoriev I.V."/>
        </authorList>
    </citation>
    <scope>NUCLEOTIDE SEQUENCE [LARGE SCALE GENOMIC DNA]</scope>
    <source>
        <strain evidence="2">RSA 468</strain>
    </source>
</reference>
<gene>
    <name evidence="1" type="ORF">BJ085DRAFT_40296</name>
</gene>
<evidence type="ECO:0000313" key="1">
    <source>
        <dbReference type="EMBL" id="RKP33386.1"/>
    </source>
</evidence>
<proteinExistence type="predicted"/>
<keyword evidence="2" id="KW-1185">Reference proteome</keyword>
<dbReference type="EMBL" id="ML003951">
    <property type="protein sequence ID" value="RKP33386.1"/>
    <property type="molecule type" value="Genomic_DNA"/>
</dbReference>
<dbReference type="AlphaFoldDB" id="A0A4P9ZJG7"/>
<name>A0A4P9ZJG7_9FUNG</name>